<dbReference type="GO" id="GO:0006260">
    <property type="term" value="P:DNA replication"/>
    <property type="evidence" value="ECO:0007669"/>
    <property type="project" value="InterPro"/>
</dbReference>
<dbReference type="InterPro" id="IPR027417">
    <property type="entry name" value="P-loop_NTPase"/>
</dbReference>
<comment type="similarity">
    <text evidence="2">Belongs to the helicase family. RecQ subfamily.</text>
</comment>
<dbReference type="GO" id="GO:0000724">
    <property type="term" value="P:double-strand break repair via homologous recombination"/>
    <property type="evidence" value="ECO:0007669"/>
    <property type="project" value="TreeGrafter"/>
</dbReference>
<dbReference type="GO" id="GO:0005694">
    <property type="term" value="C:chromosome"/>
    <property type="evidence" value="ECO:0007669"/>
    <property type="project" value="TreeGrafter"/>
</dbReference>
<evidence type="ECO:0000313" key="21">
    <source>
        <dbReference type="EMBL" id="KAF4359056.1"/>
    </source>
</evidence>
<dbReference type="InterPro" id="IPR018982">
    <property type="entry name" value="RQC_domain"/>
</dbReference>
<dbReference type="CDD" id="cd01275">
    <property type="entry name" value="FHIT"/>
    <property type="match status" value="1"/>
</dbReference>
<keyword evidence="3" id="KW-0547">Nucleotide-binding</keyword>
<dbReference type="PROSITE" id="PS51084">
    <property type="entry name" value="HIT_2"/>
    <property type="match status" value="1"/>
</dbReference>
<dbReference type="GO" id="GO:0005634">
    <property type="term" value="C:nucleus"/>
    <property type="evidence" value="ECO:0007669"/>
    <property type="project" value="TreeGrafter"/>
</dbReference>
<dbReference type="GO" id="GO:0043138">
    <property type="term" value="F:3'-5' DNA helicase activity"/>
    <property type="evidence" value="ECO:0007669"/>
    <property type="project" value="UniProtKB-EC"/>
</dbReference>
<dbReference type="InterPro" id="IPR001310">
    <property type="entry name" value="Histidine_triad_HIT"/>
</dbReference>
<dbReference type="FunFam" id="1.10.10.10:FF:000513">
    <property type="entry name" value="ATP-dependent DNA helicase"/>
    <property type="match status" value="1"/>
</dbReference>
<dbReference type="NCBIfam" id="TIGR00614">
    <property type="entry name" value="recQ_fam"/>
    <property type="match status" value="1"/>
</dbReference>
<evidence type="ECO:0000256" key="2">
    <source>
        <dbReference type="ARBA" id="ARBA00005446"/>
    </source>
</evidence>
<dbReference type="PROSITE" id="PS51192">
    <property type="entry name" value="HELICASE_ATP_BIND_1"/>
    <property type="match status" value="1"/>
</dbReference>
<dbReference type="InterPro" id="IPR036388">
    <property type="entry name" value="WH-like_DNA-bd_sf"/>
</dbReference>
<dbReference type="PROSITE" id="PS51194">
    <property type="entry name" value="HELICASE_CTER"/>
    <property type="match status" value="1"/>
</dbReference>
<feature type="site" description="Important for induction of apoptosis" evidence="14">
    <location>
        <position position="120"/>
    </location>
</feature>
<dbReference type="InterPro" id="IPR002121">
    <property type="entry name" value="HRDC_dom"/>
</dbReference>
<protein>
    <recommendedName>
        <fullName evidence="10">DNA 3'-5' helicase</fullName>
        <ecNumber evidence="10">5.6.2.4</ecNumber>
    </recommendedName>
</protein>
<dbReference type="SUPFAM" id="SSF47819">
    <property type="entry name" value="HRDC-like"/>
    <property type="match status" value="1"/>
</dbReference>
<feature type="binding site" evidence="13">
    <location>
        <position position="33"/>
    </location>
    <ligand>
        <name>substrate</name>
    </ligand>
</feature>
<feature type="binding site" evidence="13">
    <location>
        <position position="89"/>
    </location>
    <ligand>
        <name>substrate</name>
    </ligand>
</feature>
<dbReference type="InterPro" id="IPR029491">
    <property type="entry name" value="Helicase_HTH"/>
</dbReference>
<evidence type="ECO:0000259" key="18">
    <source>
        <dbReference type="PROSITE" id="PS51084"/>
    </source>
</evidence>
<evidence type="ECO:0000256" key="1">
    <source>
        <dbReference type="ARBA" id="ARBA00001947"/>
    </source>
</evidence>
<dbReference type="Pfam" id="PF00271">
    <property type="entry name" value="Helicase_C"/>
    <property type="match status" value="1"/>
</dbReference>
<dbReference type="InterPro" id="IPR011146">
    <property type="entry name" value="HIT-like"/>
</dbReference>
<dbReference type="SUPFAM" id="SSF54197">
    <property type="entry name" value="HIT-like"/>
    <property type="match status" value="1"/>
</dbReference>
<keyword evidence="22" id="KW-1185">Reference proteome</keyword>
<evidence type="ECO:0000313" key="22">
    <source>
        <dbReference type="Proteomes" id="UP000583929"/>
    </source>
</evidence>
<dbReference type="GO" id="GO:0005524">
    <property type="term" value="F:ATP binding"/>
    <property type="evidence" value="ECO:0007669"/>
    <property type="project" value="UniProtKB-KW"/>
</dbReference>
<evidence type="ECO:0000256" key="16">
    <source>
        <dbReference type="SAM" id="MobiDB-lite"/>
    </source>
</evidence>
<dbReference type="AlphaFoldDB" id="A0A7J6EL97"/>
<dbReference type="InterPro" id="IPR014001">
    <property type="entry name" value="Helicase_ATP-bd"/>
</dbReference>
<dbReference type="InterPro" id="IPR011545">
    <property type="entry name" value="DEAD/DEAH_box_helicase_dom"/>
</dbReference>
<dbReference type="SMART" id="SM00490">
    <property type="entry name" value="HELICc"/>
    <property type="match status" value="1"/>
</dbReference>
<dbReference type="Pfam" id="PF14493">
    <property type="entry name" value="HTH_40"/>
    <property type="match status" value="1"/>
</dbReference>
<dbReference type="InterPro" id="IPR036390">
    <property type="entry name" value="WH_DNA-bd_sf"/>
</dbReference>
<evidence type="ECO:0000256" key="4">
    <source>
        <dbReference type="ARBA" id="ARBA00022801"/>
    </source>
</evidence>
<dbReference type="Gene3D" id="1.10.10.10">
    <property type="entry name" value="Winged helix-like DNA-binding domain superfamily/Winged helix DNA-binding domain"/>
    <property type="match status" value="1"/>
</dbReference>
<dbReference type="GO" id="GO:0009378">
    <property type="term" value="F:four-way junction helicase activity"/>
    <property type="evidence" value="ECO:0007669"/>
    <property type="project" value="TreeGrafter"/>
</dbReference>
<dbReference type="Gene3D" id="3.30.428.10">
    <property type="entry name" value="HIT-like"/>
    <property type="match status" value="1"/>
</dbReference>
<dbReference type="EMBL" id="JAATIQ010000370">
    <property type="protein sequence ID" value="KAF4359056.1"/>
    <property type="molecule type" value="Genomic_DNA"/>
</dbReference>
<dbReference type="InterPro" id="IPR032284">
    <property type="entry name" value="RecQ_Zn-bd"/>
</dbReference>
<dbReference type="GO" id="GO:0005737">
    <property type="term" value="C:cytoplasm"/>
    <property type="evidence" value="ECO:0007669"/>
    <property type="project" value="TreeGrafter"/>
</dbReference>
<comment type="catalytic activity">
    <reaction evidence="9">
        <text>Couples ATP hydrolysis with the unwinding of duplex DNA by translocating in the 3'-5' direction.</text>
        <dbReference type="EC" id="5.6.2.4"/>
    </reaction>
</comment>
<dbReference type="SUPFAM" id="SSF52540">
    <property type="entry name" value="P-loop containing nucleoside triphosphate hydrolases"/>
    <property type="match status" value="1"/>
</dbReference>
<evidence type="ECO:0000256" key="6">
    <source>
        <dbReference type="ARBA" id="ARBA00022840"/>
    </source>
</evidence>
<feature type="binding site" evidence="13">
    <location>
        <begin position="95"/>
        <end position="98"/>
    </location>
    <ligand>
        <name>substrate</name>
    </ligand>
</feature>
<keyword evidence="8" id="KW-0413">Isomerase</keyword>
<dbReference type="Gene3D" id="3.40.50.300">
    <property type="entry name" value="P-loop containing nucleotide triphosphate hydrolases"/>
    <property type="match status" value="2"/>
</dbReference>
<dbReference type="Pfam" id="PF00570">
    <property type="entry name" value="HRDC"/>
    <property type="match status" value="1"/>
</dbReference>
<name>A0A7J6EL97_CANSA</name>
<evidence type="ECO:0000256" key="13">
    <source>
        <dbReference type="PIRSR" id="PIRSR639383-2"/>
    </source>
</evidence>
<feature type="region of interest" description="Disordered" evidence="16">
    <location>
        <begin position="182"/>
        <end position="210"/>
    </location>
</feature>
<feature type="domain" description="HIT" evidence="18">
    <location>
        <begin position="7"/>
        <end position="115"/>
    </location>
</feature>
<evidence type="ECO:0000256" key="8">
    <source>
        <dbReference type="ARBA" id="ARBA00023235"/>
    </source>
</evidence>
<dbReference type="Pfam" id="PF16124">
    <property type="entry name" value="RecQ_Zn_bind"/>
    <property type="match status" value="1"/>
</dbReference>
<evidence type="ECO:0000256" key="9">
    <source>
        <dbReference type="ARBA" id="ARBA00034617"/>
    </source>
</evidence>
<dbReference type="SUPFAM" id="SSF46785">
    <property type="entry name" value="Winged helix' DNA-binding domain"/>
    <property type="match status" value="1"/>
</dbReference>
<keyword evidence="4" id="KW-0378">Hydrolase</keyword>
<dbReference type="PANTHER" id="PTHR13710:SF120">
    <property type="entry name" value="BIFUNCTIONAL 3'-5' EXONUCLEASE_ATP-DEPENDENT HELICASE WRN"/>
    <property type="match status" value="1"/>
</dbReference>
<feature type="domain" description="HRDC" evidence="17">
    <location>
        <begin position="782"/>
        <end position="862"/>
    </location>
</feature>
<dbReference type="InterPro" id="IPR001650">
    <property type="entry name" value="Helicase_C-like"/>
</dbReference>
<gene>
    <name evidence="21" type="ORF">G4B88_020600</name>
</gene>
<feature type="binding site" evidence="13">
    <location>
        <position position="104"/>
    </location>
    <ligand>
        <name>substrate</name>
    </ligand>
</feature>
<feature type="domain" description="Helicase C-terminal" evidence="20">
    <location>
        <begin position="453"/>
        <end position="604"/>
    </location>
</feature>
<evidence type="ECO:0000256" key="3">
    <source>
        <dbReference type="ARBA" id="ARBA00022741"/>
    </source>
</evidence>
<evidence type="ECO:0000256" key="11">
    <source>
        <dbReference type="PIRSR" id="PIRSR601310-1"/>
    </source>
</evidence>
<reference evidence="21 22" key="1">
    <citation type="journal article" date="2020" name="bioRxiv">
        <title>Sequence and annotation of 42 cannabis genomes reveals extensive copy number variation in cannabinoid synthesis and pathogen resistance genes.</title>
        <authorList>
            <person name="Mckernan K.J."/>
            <person name="Helbert Y."/>
            <person name="Kane L.T."/>
            <person name="Ebling H."/>
            <person name="Zhang L."/>
            <person name="Liu B."/>
            <person name="Eaton Z."/>
            <person name="Mclaughlin S."/>
            <person name="Kingan S."/>
            <person name="Baybayan P."/>
            <person name="Concepcion G."/>
            <person name="Jordan M."/>
            <person name="Riva A."/>
            <person name="Barbazuk W."/>
            <person name="Harkins T."/>
        </authorList>
    </citation>
    <scope>NUCLEOTIDE SEQUENCE [LARGE SCALE GENOMIC DNA]</scope>
    <source>
        <strain evidence="22">cv. Jamaican Lion 4</strain>
        <tissue evidence="21">Leaf</tissue>
    </source>
</reference>
<evidence type="ECO:0000256" key="5">
    <source>
        <dbReference type="ARBA" id="ARBA00022806"/>
    </source>
</evidence>
<evidence type="ECO:0000259" key="20">
    <source>
        <dbReference type="PROSITE" id="PS51194"/>
    </source>
</evidence>
<dbReference type="PRINTS" id="PR00332">
    <property type="entry name" value="HISTRIAD"/>
</dbReference>
<evidence type="ECO:0000259" key="17">
    <source>
        <dbReference type="PROSITE" id="PS50967"/>
    </source>
</evidence>
<feature type="binding site" evidence="13">
    <location>
        <position position="14"/>
    </location>
    <ligand>
        <name>substrate</name>
    </ligand>
</feature>
<feature type="active site" description="Tele-AMP-histidine intermediate" evidence="11">
    <location>
        <position position="102"/>
    </location>
</feature>
<organism evidence="21 22">
    <name type="scientific">Cannabis sativa</name>
    <name type="common">Hemp</name>
    <name type="synonym">Marijuana</name>
    <dbReference type="NCBI Taxonomy" id="3483"/>
    <lineage>
        <taxon>Eukaryota</taxon>
        <taxon>Viridiplantae</taxon>
        <taxon>Streptophyta</taxon>
        <taxon>Embryophyta</taxon>
        <taxon>Tracheophyta</taxon>
        <taxon>Spermatophyta</taxon>
        <taxon>Magnoliopsida</taxon>
        <taxon>eudicotyledons</taxon>
        <taxon>Gunneridae</taxon>
        <taxon>Pentapetalae</taxon>
        <taxon>rosids</taxon>
        <taxon>fabids</taxon>
        <taxon>Rosales</taxon>
        <taxon>Cannabaceae</taxon>
        <taxon>Cannabis</taxon>
    </lineage>
</organism>
<feature type="short sequence motif" description="Histidine triad motif" evidence="12 15">
    <location>
        <begin position="100"/>
        <end position="104"/>
    </location>
</feature>
<evidence type="ECO:0000256" key="14">
    <source>
        <dbReference type="PIRSR" id="PIRSR639383-3"/>
    </source>
</evidence>
<sequence length="1103" mass="124034">MAMEKEFFYTFGPHKISSNDVFYKTHLSFAFVNLRPVLPVHVLVCPKREVKRFADLSTDETNDLWTIAHKISAPLQAYHKASSLTFTIQDGPQAGQSVAHVHIHIVPRKVGDYERNDEIYDAIDDNDKKLKQNIDLDIQRKDRSPEERAEEAEKYRKIFLISELASAEMNISTPVHITDSACTPTSAHISPPASDQTDTPAPPDPPAAVSTLSASRSLRLRAFNESSSRLKTHLFNLQTQNNNGIHTQKLLWLFFLSAVPEGSDREYSRKKGLYGGHGNRKWQVLMVPPLIAGKTGIVVSPLISLMQDQVMALKERGIKAEFLGSAQTDQSVQKKAENGHFNILYMTPEKACLIPNSFWSNLLNVGICLFAVDEAHCISEWGHDFRVEYKQLDKLRGILVNVPFVALTATATEKVRNDIINSLKMKDPVVSIGSFDRHNLFYGVKLFNRGQSSVDELVKEIAKYVASAGSTIVYCTTVKDVEQIFKSLQDVGIKAGIYHGQMNNKARAESHRLFIRDELHVMVATIAFGMGIDKPDIRQVIHYGCPKSLECYYQESGRCGRDGVPSICWLYYTRSDFAKGDFYTAESHTATQRKAVMESLMAAQRYCLSTTCRRTFLLKHFGENYPADNCGNCDNCLSSKNERDMSREAFLLLACIRSCKGRWGLNMPVDILRGSRAKKILDAQFDRLPLHGLGKDYSANWWKALAHQLISNDYLTETVTDVFKTIRVSPKGEQFLSSATPDYQPPLVLSVTSEMMDDEENKSVAGNGEIKSLATLESEGFSETEAKFYHMLLEERMKLAKELGTAPYAICGDQTMKRIALTRPSTRARLANIDGVNQHLVTKHGDRFLQVIQQLSHRLSLSLDGEANLQTAITRKVYPVSDQQGVSNQQRKLTPAKFEAWKMWMEDGLKIEKIANFPGRSAPIKEQTVIDYILDAAREGLAMDWMRFCQEIGLTHEVLSDIQSAILKVGSKEKLKPIKNELPEDVSYSHIKVCLTMQEIGVSPSDTMASCHKEPADLPIDCDEDPVSKKRQRVVKPAEGISTPPEATEDSVLDWIKNFKDGVTLSDIVKHFNGSQEESINELICSLEAEFLIYKKNNVYKIM</sequence>
<dbReference type="Pfam" id="PF01230">
    <property type="entry name" value="HIT"/>
    <property type="match status" value="1"/>
</dbReference>
<evidence type="ECO:0000256" key="15">
    <source>
        <dbReference type="PROSITE-ProRule" id="PRU00464"/>
    </source>
</evidence>
<dbReference type="SMART" id="SM00956">
    <property type="entry name" value="RQC"/>
    <property type="match status" value="1"/>
</dbReference>
<keyword evidence="6" id="KW-0067">ATP-binding</keyword>
<comment type="cofactor">
    <cofactor evidence="1">
        <name>Zn(2+)</name>
        <dbReference type="ChEBI" id="CHEBI:29105"/>
    </cofactor>
</comment>
<evidence type="ECO:0000259" key="19">
    <source>
        <dbReference type="PROSITE" id="PS51192"/>
    </source>
</evidence>
<dbReference type="InterPro" id="IPR019808">
    <property type="entry name" value="Histidine_triad_CS"/>
</dbReference>
<proteinExistence type="inferred from homology"/>
<dbReference type="Pfam" id="PF09382">
    <property type="entry name" value="RQC"/>
    <property type="match status" value="1"/>
</dbReference>
<dbReference type="InterPro" id="IPR010997">
    <property type="entry name" value="HRDC-like_sf"/>
</dbReference>
<dbReference type="Pfam" id="PF00270">
    <property type="entry name" value="DEAD"/>
    <property type="match status" value="1"/>
</dbReference>
<dbReference type="PROSITE" id="PS00892">
    <property type="entry name" value="HIT_1"/>
    <property type="match status" value="1"/>
</dbReference>
<dbReference type="Proteomes" id="UP000583929">
    <property type="component" value="Unassembled WGS sequence"/>
</dbReference>
<dbReference type="InterPro" id="IPR004589">
    <property type="entry name" value="DNA_helicase_ATP-dep_RecQ"/>
</dbReference>
<dbReference type="PROSITE" id="PS50967">
    <property type="entry name" value="HRDC"/>
    <property type="match status" value="1"/>
</dbReference>
<dbReference type="GO" id="GO:0003677">
    <property type="term" value="F:DNA binding"/>
    <property type="evidence" value="ECO:0007669"/>
    <property type="project" value="UniProtKB-KW"/>
</dbReference>
<dbReference type="InterPro" id="IPR044876">
    <property type="entry name" value="HRDC_dom_sf"/>
</dbReference>
<dbReference type="FunFam" id="3.30.428.10:FF:000011">
    <property type="entry name" value="Fragile histidine triad"/>
    <property type="match status" value="1"/>
</dbReference>
<dbReference type="SMART" id="SM00487">
    <property type="entry name" value="DEXDc"/>
    <property type="match status" value="1"/>
</dbReference>
<dbReference type="CDD" id="cd18794">
    <property type="entry name" value="SF2_C_RecQ"/>
    <property type="match status" value="1"/>
</dbReference>
<comment type="caution">
    <text evidence="21">The sequence shown here is derived from an EMBL/GenBank/DDBJ whole genome shotgun (WGS) entry which is preliminary data.</text>
</comment>
<dbReference type="EC" id="5.6.2.4" evidence="10"/>
<dbReference type="PANTHER" id="PTHR13710">
    <property type="entry name" value="DNA HELICASE RECQ FAMILY MEMBER"/>
    <property type="match status" value="1"/>
</dbReference>
<accession>A0A7J6EL97</accession>
<keyword evidence="7" id="KW-0238">DNA-binding</keyword>
<keyword evidence="5" id="KW-0347">Helicase</keyword>
<evidence type="ECO:0000256" key="12">
    <source>
        <dbReference type="PIRSR" id="PIRSR601310-3"/>
    </source>
</evidence>
<evidence type="ECO:0000256" key="10">
    <source>
        <dbReference type="ARBA" id="ARBA00034808"/>
    </source>
</evidence>
<evidence type="ECO:0000256" key="7">
    <source>
        <dbReference type="ARBA" id="ARBA00023125"/>
    </source>
</evidence>
<dbReference type="GO" id="GO:0047627">
    <property type="term" value="F:adenylylsulfatase activity"/>
    <property type="evidence" value="ECO:0007669"/>
    <property type="project" value="UniProtKB-ARBA"/>
</dbReference>
<dbReference type="Gene3D" id="1.10.150.80">
    <property type="entry name" value="HRDC domain"/>
    <property type="match status" value="1"/>
</dbReference>
<dbReference type="FunFam" id="3.40.50.300:FF:001747">
    <property type="entry name" value="ATP-dependent DNA helicase"/>
    <property type="match status" value="1"/>
</dbReference>
<feature type="domain" description="Helicase ATP-binding" evidence="19">
    <location>
        <begin position="289"/>
        <end position="429"/>
    </location>
</feature>
<dbReference type="CDD" id="cd17920">
    <property type="entry name" value="DEXHc_RecQ"/>
    <property type="match status" value="1"/>
</dbReference>
<dbReference type="InterPro" id="IPR036265">
    <property type="entry name" value="HIT-like_sf"/>
</dbReference>
<dbReference type="InterPro" id="IPR039383">
    <property type="entry name" value="FHIT"/>
</dbReference>